<dbReference type="GO" id="GO:0003700">
    <property type="term" value="F:DNA-binding transcription factor activity"/>
    <property type="evidence" value="ECO:0007669"/>
    <property type="project" value="InterPro"/>
</dbReference>
<evidence type="ECO:0000259" key="1">
    <source>
        <dbReference type="Pfam" id="PF12802"/>
    </source>
</evidence>
<accession>A0A5K7YK17</accession>
<reference evidence="2 3" key="1">
    <citation type="submission" date="2019-11" db="EMBL/GenBank/DDBJ databases">
        <title>Comparative genomics of hydrocarbon-degrading Desulfosarcina strains.</title>
        <authorList>
            <person name="Watanabe M."/>
            <person name="Kojima H."/>
            <person name="Fukui M."/>
        </authorList>
    </citation>
    <scope>NUCLEOTIDE SEQUENCE [LARGE SCALE GENOMIC DNA]</scope>
    <source>
        <strain evidence="2 3">PL12</strain>
    </source>
</reference>
<feature type="domain" description="HTH marR-type" evidence="1">
    <location>
        <begin position="11"/>
        <end position="53"/>
    </location>
</feature>
<keyword evidence="3" id="KW-1185">Reference proteome</keyword>
<dbReference type="InterPro" id="IPR036388">
    <property type="entry name" value="WH-like_DNA-bd_sf"/>
</dbReference>
<dbReference type="Proteomes" id="UP000427906">
    <property type="component" value="Chromosome"/>
</dbReference>
<dbReference type="Pfam" id="PF12802">
    <property type="entry name" value="MarR_2"/>
    <property type="match status" value="1"/>
</dbReference>
<sequence length="207" mass="22980">MFLSPTKAFRRFSVLLAIYHSPEVSQQQIGKRTHLSSSMVNNYIKQLKKEGHVCVHGTNNRNQSYYLTASGHRELVESLVQYSGEVIRLYANAKQEFAKLLGGFYREGIRTAVLFGAAETAEVVYAAMKRTPIRVTGIVDSDPGKQGQAFDRHIIKPPSSLIHLSPDAVIVTSFGQQEEICQTIKALVGDSIPIKRLSMIGAEEETN</sequence>
<evidence type="ECO:0000313" key="2">
    <source>
        <dbReference type="EMBL" id="BBO66714.1"/>
    </source>
</evidence>
<dbReference type="Gene3D" id="1.10.10.10">
    <property type="entry name" value="Winged helix-like DNA-binding domain superfamily/Winged helix DNA-binding domain"/>
    <property type="match status" value="1"/>
</dbReference>
<dbReference type="SUPFAM" id="SSF46785">
    <property type="entry name" value="Winged helix' DNA-binding domain"/>
    <property type="match status" value="1"/>
</dbReference>
<dbReference type="Gene3D" id="3.40.50.720">
    <property type="entry name" value="NAD(P)-binding Rossmann-like Domain"/>
    <property type="match status" value="1"/>
</dbReference>
<dbReference type="EMBL" id="AP021874">
    <property type="protein sequence ID" value="BBO66714.1"/>
    <property type="molecule type" value="Genomic_DNA"/>
</dbReference>
<protein>
    <recommendedName>
        <fullName evidence="1">HTH marR-type domain-containing protein</fullName>
    </recommendedName>
</protein>
<dbReference type="KEGG" id="dalk:DSCA_06440"/>
<dbReference type="AlphaFoldDB" id="A0A5K7YK17"/>
<dbReference type="InterPro" id="IPR036390">
    <property type="entry name" value="WH_DNA-bd_sf"/>
</dbReference>
<organism evidence="2 3">
    <name type="scientific">Desulfosarcina alkanivorans</name>
    <dbReference type="NCBI Taxonomy" id="571177"/>
    <lineage>
        <taxon>Bacteria</taxon>
        <taxon>Pseudomonadati</taxon>
        <taxon>Thermodesulfobacteriota</taxon>
        <taxon>Desulfobacteria</taxon>
        <taxon>Desulfobacterales</taxon>
        <taxon>Desulfosarcinaceae</taxon>
        <taxon>Desulfosarcina</taxon>
    </lineage>
</organism>
<evidence type="ECO:0000313" key="3">
    <source>
        <dbReference type="Proteomes" id="UP000427906"/>
    </source>
</evidence>
<gene>
    <name evidence="2" type="ORF">DSCA_06440</name>
</gene>
<dbReference type="InterPro" id="IPR000835">
    <property type="entry name" value="HTH_MarR-typ"/>
</dbReference>
<name>A0A5K7YK17_9BACT</name>
<proteinExistence type="predicted"/>